<proteinExistence type="predicted"/>
<evidence type="ECO:0000313" key="1">
    <source>
        <dbReference type="EMBL" id="TKC60103.1"/>
    </source>
</evidence>
<comment type="caution">
    <text evidence="1">The sequence shown here is derived from an EMBL/GenBank/DDBJ whole genome shotgun (WGS) entry which is preliminary data.</text>
</comment>
<dbReference type="SUPFAM" id="SSF51658">
    <property type="entry name" value="Xylose isomerase-like"/>
    <property type="match status" value="1"/>
</dbReference>
<keyword evidence="1" id="KW-0413">Isomerase</keyword>
<dbReference type="NCBIfam" id="NF035939">
    <property type="entry name" value="TIM_EboE"/>
    <property type="match status" value="1"/>
</dbReference>
<accession>A0A4U1GBK3</accession>
<evidence type="ECO:0000313" key="2">
    <source>
        <dbReference type="Proteomes" id="UP000309594"/>
    </source>
</evidence>
<dbReference type="EMBL" id="SWDX01000005">
    <property type="protein sequence ID" value="TKC60103.1"/>
    <property type="molecule type" value="Genomic_DNA"/>
</dbReference>
<organism evidence="1 2">
    <name type="scientific">Pedobacter hiemivivus</name>
    <dbReference type="NCBI Taxonomy" id="2530454"/>
    <lineage>
        <taxon>Bacteria</taxon>
        <taxon>Pseudomonadati</taxon>
        <taxon>Bacteroidota</taxon>
        <taxon>Sphingobacteriia</taxon>
        <taxon>Sphingobacteriales</taxon>
        <taxon>Sphingobacteriaceae</taxon>
        <taxon>Pedobacter</taxon>
    </lineage>
</organism>
<dbReference type="GO" id="GO:0016853">
    <property type="term" value="F:isomerase activity"/>
    <property type="evidence" value="ECO:0007669"/>
    <property type="project" value="UniProtKB-KW"/>
</dbReference>
<dbReference type="Proteomes" id="UP000309594">
    <property type="component" value="Unassembled WGS sequence"/>
</dbReference>
<dbReference type="InterPro" id="IPR036237">
    <property type="entry name" value="Xyl_isomerase-like_sf"/>
</dbReference>
<dbReference type="RefSeq" id="WP_136880683.1">
    <property type="nucleotide sequence ID" value="NZ_SWDX01000005.1"/>
</dbReference>
<dbReference type="AlphaFoldDB" id="A0A4U1GBK3"/>
<reference evidence="1 2" key="1">
    <citation type="submission" date="2019-04" db="EMBL/GenBank/DDBJ databases">
        <title>Pedobacter sp. RP-1-16 sp. nov., isolated from Arctic soil.</title>
        <authorList>
            <person name="Dahal R.H."/>
            <person name="Kim D.-U."/>
        </authorList>
    </citation>
    <scope>NUCLEOTIDE SEQUENCE [LARGE SCALE GENOMIC DNA]</scope>
    <source>
        <strain evidence="1 2">RP-1-16</strain>
    </source>
</reference>
<name>A0A4U1GBK3_9SPHI</name>
<gene>
    <name evidence="1" type="ORF">FBD94_14390</name>
</gene>
<sequence length="402" mass="45858">MKVNTGHLTYCTNIHAGKNWEEDFNALKQNFPVIKQTIAPNEPLGLGLRLSNEASLELRNEETLLQFKQWLTENDAYVFTMNGFPYGDFHHTVVKEHVHTPDWTTDERKDYTIRLFHILKALLPQGMDGGISTSPLSYRHWFRNEADFNNAKEAATLNIITLIGLLMTIHQETGQLLHLDIEPEPDGILETGREFIDWFENDLLVLGAPILAEQFNISTQHATDHIKKHLCLCYDVCHFAIGYENHEAVLAELEQKGIGVGKIQISAALKADIKGSIAEKLAIKTSFSTFNESTYLHQVVALKKDGSLIRYPDLPQALEDFDRENIEQWRSHFHVPISIKEIGLLQSTQDDITTLLQLQKNKPFTNHLEVETYTWEVLPEQIKLPIAQSISNELNWVIDTLA</sequence>
<protein>
    <submittedName>
        <fullName evidence="1">Xylose isomerase</fullName>
    </submittedName>
</protein>